<feature type="domain" description="AB hydrolase-1" evidence="1">
    <location>
        <begin position="23"/>
        <end position="231"/>
    </location>
</feature>
<dbReference type="PANTHER" id="PTHR43433:SF5">
    <property type="entry name" value="AB HYDROLASE-1 DOMAIN-CONTAINING PROTEIN"/>
    <property type="match status" value="1"/>
</dbReference>
<dbReference type="Gene3D" id="3.40.50.1820">
    <property type="entry name" value="alpha/beta hydrolase"/>
    <property type="match status" value="1"/>
</dbReference>
<evidence type="ECO:0000313" key="3">
    <source>
        <dbReference type="Proteomes" id="UP000280197"/>
    </source>
</evidence>
<protein>
    <submittedName>
        <fullName evidence="2">Alpha/beta hydrolase</fullName>
    </submittedName>
</protein>
<sequence length="262" mass="27640">MGKVFSHDGTAIAYERTGRGPALVLVGGAFQRRGDFGELPTLLAEHFDVITYDRRGRGDSGDTAPHDVQREVEDLDALIDLAGGTAFVHGMSSGAVLALRAAVRGSSISRLSVYEPPFVVDDSRPPIPDDYLEHLTGLVGDDARGDAVAYFLTQAVGVPAEAVAGMRHAPFWADMEAVAHTLPYDGAVMGDTMSGRPLPAEGWNTLADRLLVLDGGASDGWIRAGAHALPGQHGTLDGQDHDVDPSVLAPALIEFFTAEETA</sequence>
<dbReference type="InterPro" id="IPR029058">
    <property type="entry name" value="AB_hydrolase_fold"/>
</dbReference>
<evidence type="ECO:0000313" key="2">
    <source>
        <dbReference type="EMBL" id="AZP14829.1"/>
    </source>
</evidence>
<dbReference type="SUPFAM" id="SSF53474">
    <property type="entry name" value="alpha/beta-Hydrolases"/>
    <property type="match status" value="1"/>
</dbReference>
<dbReference type="KEGG" id="saqu:EJC51_00810"/>
<dbReference type="PANTHER" id="PTHR43433">
    <property type="entry name" value="HYDROLASE, ALPHA/BETA FOLD FAMILY PROTEIN"/>
    <property type="match status" value="1"/>
</dbReference>
<dbReference type="InterPro" id="IPR000073">
    <property type="entry name" value="AB_hydrolase_1"/>
</dbReference>
<organism evidence="2 3">
    <name type="scientific">Streptomyces aquilus</name>
    <dbReference type="NCBI Taxonomy" id="2548456"/>
    <lineage>
        <taxon>Bacteria</taxon>
        <taxon>Bacillati</taxon>
        <taxon>Actinomycetota</taxon>
        <taxon>Actinomycetes</taxon>
        <taxon>Kitasatosporales</taxon>
        <taxon>Streptomycetaceae</taxon>
        <taxon>Streptomyces</taxon>
    </lineage>
</organism>
<keyword evidence="2" id="KW-0378">Hydrolase</keyword>
<name>A0A3S9HRZ1_9ACTN</name>
<evidence type="ECO:0000259" key="1">
    <source>
        <dbReference type="Pfam" id="PF12697"/>
    </source>
</evidence>
<dbReference type="GO" id="GO:0016787">
    <property type="term" value="F:hydrolase activity"/>
    <property type="evidence" value="ECO:0007669"/>
    <property type="project" value="UniProtKB-KW"/>
</dbReference>
<dbReference type="RefSeq" id="WP_126269216.1">
    <property type="nucleotide sequence ID" value="NZ_CP034463.1"/>
</dbReference>
<dbReference type="Pfam" id="PF12697">
    <property type="entry name" value="Abhydrolase_6"/>
    <property type="match status" value="1"/>
</dbReference>
<gene>
    <name evidence="2" type="ORF">EJC51_00810</name>
</gene>
<reference evidence="2 3" key="1">
    <citation type="submission" date="2018-12" db="EMBL/GenBank/DDBJ databases">
        <authorList>
            <person name="Li K."/>
        </authorList>
    </citation>
    <scope>NUCLEOTIDE SEQUENCE [LARGE SCALE GENOMIC DNA]</scope>
    <source>
        <strain evidence="3">CR22</strain>
    </source>
</reference>
<dbReference type="InterPro" id="IPR050471">
    <property type="entry name" value="AB_hydrolase"/>
</dbReference>
<keyword evidence="3" id="KW-1185">Reference proteome</keyword>
<dbReference type="Proteomes" id="UP000280197">
    <property type="component" value="Chromosome"/>
</dbReference>
<proteinExistence type="predicted"/>
<dbReference type="AlphaFoldDB" id="A0A3S9HRZ1"/>
<dbReference type="EMBL" id="CP034463">
    <property type="protein sequence ID" value="AZP14829.1"/>
    <property type="molecule type" value="Genomic_DNA"/>
</dbReference>
<accession>A0A3S9HRZ1</accession>